<evidence type="ECO:0008006" key="4">
    <source>
        <dbReference type="Google" id="ProtNLM"/>
    </source>
</evidence>
<dbReference type="OrthoDB" id="5803885at2759"/>
<feature type="signal peptide" evidence="1">
    <location>
        <begin position="1"/>
        <end position="18"/>
    </location>
</feature>
<protein>
    <recommendedName>
        <fullName evidence="4">UPAR/Ly6 domain-containing protein</fullName>
    </recommendedName>
</protein>
<comment type="caution">
    <text evidence="2">The sequence shown here is derived from an EMBL/GenBank/DDBJ whole genome shotgun (WGS) entry which is preliminary data.</text>
</comment>
<feature type="chain" id="PRO_5035881148" description="UPAR/Ly6 domain-containing protein" evidence="1">
    <location>
        <begin position="19"/>
        <end position="182"/>
    </location>
</feature>
<keyword evidence="3" id="KW-1185">Reference proteome</keyword>
<name>A0A8S1ES76_9PELO</name>
<proteinExistence type="predicted"/>
<accession>A0A8S1ES76</accession>
<keyword evidence="1" id="KW-0732">Signal</keyword>
<organism evidence="2 3">
    <name type="scientific">Caenorhabditis bovis</name>
    <dbReference type="NCBI Taxonomy" id="2654633"/>
    <lineage>
        <taxon>Eukaryota</taxon>
        <taxon>Metazoa</taxon>
        <taxon>Ecdysozoa</taxon>
        <taxon>Nematoda</taxon>
        <taxon>Chromadorea</taxon>
        <taxon>Rhabditida</taxon>
        <taxon>Rhabditina</taxon>
        <taxon>Rhabditomorpha</taxon>
        <taxon>Rhabditoidea</taxon>
        <taxon>Rhabditidae</taxon>
        <taxon>Peloderinae</taxon>
        <taxon>Caenorhabditis</taxon>
    </lineage>
</organism>
<gene>
    <name evidence="2" type="ORF">CBOVIS_LOCUS7128</name>
</gene>
<reference evidence="2 3" key="1">
    <citation type="submission" date="2020-04" db="EMBL/GenBank/DDBJ databases">
        <authorList>
            <person name="Laetsch R D."/>
            <person name="Stevens L."/>
            <person name="Kumar S."/>
            <person name="Blaxter L. M."/>
        </authorList>
    </citation>
    <scope>NUCLEOTIDE SEQUENCE [LARGE SCALE GENOMIC DNA]</scope>
</reference>
<evidence type="ECO:0000313" key="3">
    <source>
        <dbReference type="Proteomes" id="UP000494206"/>
    </source>
</evidence>
<dbReference type="AlphaFoldDB" id="A0A8S1ES76"/>
<dbReference type="EMBL" id="CADEPM010000004">
    <property type="protein sequence ID" value="CAB3404864.1"/>
    <property type="molecule type" value="Genomic_DNA"/>
</dbReference>
<sequence length="182" mass="20305">MKRLIFAVFLQFCAESLQFQCFVCTNSNIENHYGSFFENPREVQTNYNGKVKNCASSFPVATQNCDTPCFSLNTFAQNYSMNFGSAVGCSTDLLHDDLMLESDGCIEKRVAIRTFPVYTILAKYCLCSSDACNTPTLQTRAVSSKTSQPMGSRSSVYKSFTNSMSRLSAICSIIYSCLLLYK</sequence>
<evidence type="ECO:0000313" key="2">
    <source>
        <dbReference type="EMBL" id="CAB3404864.1"/>
    </source>
</evidence>
<evidence type="ECO:0000256" key="1">
    <source>
        <dbReference type="SAM" id="SignalP"/>
    </source>
</evidence>
<dbReference type="Proteomes" id="UP000494206">
    <property type="component" value="Unassembled WGS sequence"/>
</dbReference>